<evidence type="ECO:0000256" key="1">
    <source>
        <dbReference type="SAM" id="Phobius"/>
    </source>
</evidence>
<dbReference type="InterPro" id="IPR011528">
    <property type="entry name" value="NERD"/>
</dbReference>
<proteinExistence type="predicted"/>
<reference evidence="3" key="1">
    <citation type="submission" date="2018-06" db="EMBL/GenBank/DDBJ databases">
        <authorList>
            <person name="Zhirakovskaya E."/>
        </authorList>
    </citation>
    <scope>NUCLEOTIDE SEQUENCE</scope>
</reference>
<protein>
    <recommendedName>
        <fullName evidence="2">NERD domain-containing protein</fullName>
    </recommendedName>
</protein>
<feature type="domain" description="NERD" evidence="2">
    <location>
        <begin position="40"/>
        <end position="153"/>
    </location>
</feature>
<keyword evidence="1" id="KW-0472">Membrane</keyword>
<dbReference type="Pfam" id="PF08378">
    <property type="entry name" value="NERD"/>
    <property type="match status" value="1"/>
</dbReference>
<dbReference type="PROSITE" id="PS50965">
    <property type="entry name" value="NERD"/>
    <property type="match status" value="1"/>
</dbReference>
<gene>
    <name evidence="3" type="ORF">MNBD_GAMMA23-235</name>
</gene>
<dbReference type="AlphaFoldDB" id="A0A3B0ZFD1"/>
<dbReference type="EMBL" id="UOFT01000023">
    <property type="protein sequence ID" value="VAW92188.1"/>
    <property type="molecule type" value="Genomic_DNA"/>
</dbReference>
<keyword evidence="1" id="KW-1133">Transmembrane helix</keyword>
<feature type="transmembrane region" description="Helical" evidence="1">
    <location>
        <begin position="20"/>
        <end position="39"/>
    </location>
</feature>
<accession>A0A3B0ZFD1</accession>
<keyword evidence="1" id="KW-0812">Transmembrane</keyword>
<evidence type="ECO:0000259" key="2">
    <source>
        <dbReference type="PROSITE" id="PS50965"/>
    </source>
</evidence>
<name>A0A3B0ZFD1_9ZZZZ</name>
<feature type="transmembrane region" description="Helical" evidence="1">
    <location>
        <begin position="214"/>
        <end position="232"/>
    </location>
</feature>
<evidence type="ECO:0000313" key="3">
    <source>
        <dbReference type="EMBL" id="VAW92188.1"/>
    </source>
</evidence>
<sequence length="236" mass="26740">MGLFEQISVNTIVSKPTNVTIIIGIVLLFAFFISLRPAFKKYLKERKVNKSIQHLGSQYLKQVILPDGMGGSVFLDYLILAQNSITLIILKNFRGSIFCAENIEQWTQLIGNKSYKFPNILRQLDSDISSISSLLKGVEVTGLVVFSSDCEFPKGKPEQVKSITEVTEKEVDKQLHSEKLLNAWYRLKEMAGNHSSTQSFAEDYFKDKDVPTNYTLPVVLLLVLISWLVWRINCAT</sequence>
<organism evidence="3">
    <name type="scientific">hydrothermal vent metagenome</name>
    <dbReference type="NCBI Taxonomy" id="652676"/>
    <lineage>
        <taxon>unclassified sequences</taxon>
        <taxon>metagenomes</taxon>
        <taxon>ecological metagenomes</taxon>
    </lineage>
</organism>